<dbReference type="GO" id="GO:0005506">
    <property type="term" value="F:iron ion binding"/>
    <property type="evidence" value="ECO:0007669"/>
    <property type="project" value="InterPro"/>
</dbReference>
<comment type="similarity">
    <text evidence="5">Belongs to the cytochrome P450 family.</text>
</comment>
<dbReference type="Gene3D" id="1.10.630.10">
    <property type="entry name" value="Cytochrome P450"/>
    <property type="match status" value="1"/>
</dbReference>
<evidence type="ECO:0000313" key="6">
    <source>
        <dbReference type="EMBL" id="UJO15493.1"/>
    </source>
</evidence>
<keyword evidence="3 4" id="KW-0408">Iron</keyword>
<dbReference type="PANTHER" id="PTHR24305">
    <property type="entry name" value="CYTOCHROME P450"/>
    <property type="match status" value="1"/>
</dbReference>
<evidence type="ECO:0000256" key="3">
    <source>
        <dbReference type="ARBA" id="ARBA00023004"/>
    </source>
</evidence>
<dbReference type="PANTHER" id="PTHR24305:SF231">
    <property type="entry name" value="P450, PUTATIVE (EUROFUNG)-RELATED"/>
    <property type="match status" value="1"/>
</dbReference>
<evidence type="ECO:0000256" key="2">
    <source>
        <dbReference type="ARBA" id="ARBA00022723"/>
    </source>
</evidence>
<name>A0A9Q8P6X8_PASFU</name>
<feature type="binding site" description="axial binding residue" evidence="4">
    <location>
        <position position="451"/>
    </location>
    <ligand>
        <name>heme</name>
        <dbReference type="ChEBI" id="CHEBI:30413"/>
    </ligand>
    <ligandPart>
        <name>Fe</name>
        <dbReference type="ChEBI" id="CHEBI:18248"/>
    </ligandPart>
</feature>
<dbReference type="Proteomes" id="UP000756132">
    <property type="component" value="Chromosome 3"/>
</dbReference>
<dbReference type="InterPro" id="IPR050121">
    <property type="entry name" value="Cytochrome_P450_monoxygenase"/>
</dbReference>
<dbReference type="CDD" id="cd11062">
    <property type="entry name" value="CYP58-like"/>
    <property type="match status" value="1"/>
</dbReference>
<evidence type="ECO:0000256" key="5">
    <source>
        <dbReference type="RuleBase" id="RU000461"/>
    </source>
</evidence>
<dbReference type="InterPro" id="IPR002401">
    <property type="entry name" value="Cyt_P450_E_grp-I"/>
</dbReference>
<reference evidence="6" key="1">
    <citation type="submission" date="2021-12" db="EMBL/GenBank/DDBJ databases">
        <authorList>
            <person name="Zaccaron A."/>
            <person name="Stergiopoulos I."/>
        </authorList>
    </citation>
    <scope>NUCLEOTIDE SEQUENCE</scope>
    <source>
        <strain evidence="6">Race5_Kim</strain>
    </source>
</reference>
<dbReference type="GO" id="GO:0020037">
    <property type="term" value="F:heme binding"/>
    <property type="evidence" value="ECO:0007669"/>
    <property type="project" value="InterPro"/>
</dbReference>
<comment type="cofactor">
    <cofactor evidence="1 4">
        <name>heme</name>
        <dbReference type="ChEBI" id="CHEBI:30413"/>
    </cofactor>
</comment>
<keyword evidence="2 4" id="KW-0479">Metal-binding</keyword>
<gene>
    <name evidence="6" type="ORF">CLAFUR5_07910</name>
</gene>
<dbReference type="RefSeq" id="XP_047759859.1">
    <property type="nucleotide sequence ID" value="XM_047907058.1"/>
</dbReference>
<reference evidence="6" key="2">
    <citation type="journal article" date="2022" name="Microb. Genom.">
        <title>A chromosome-scale genome assembly of the tomato pathogen Cladosporium fulvum reveals a compartmentalized genome architecture and the presence of a dispensable chromosome.</title>
        <authorList>
            <person name="Zaccaron A.Z."/>
            <person name="Chen L.H."/>
            <person name="Samaras A."/>
            <person name="Stergiopoulos I."/>
        </authorList>
    </citation>
    <scope>NUCLEOTIDE SEQUENCE</scope>
    <source>
        <strain evidence="6">Race5_Kim</strain>
    </source>
</reference>
<keyword evidence="5" id="KW-0560">Oxidoreductase</keyword>
<protein>
    <submittedName>
        <fullName evidence="6">Cytochrome P450 monooxygenase orf4</fullName>
    </submittedName>
</protein>
<dbReference type="InterPro" id="IPR017972">
    <property type="entry name" value="Cyt_P450_CS"/>
</dbReference>
<dbReference type="SUPFAM" id="SSF48264">
    <property type="entry name" value="Cytochrome P450"/>
    <property type="match status" value="1"/>
</dbReference>
<dbReference type="AlphaFoldDB" id="A0A9Q8P6X8"/>
<dbReference type="InterPro" id="IPR036396">
    <property type="entry name" value="Cyt_P450_sf"/>
</dbReference>
<dbReference type="OrthoDB" id="3945418at2759"/>
<evidence type="ECO:0000256" key="4">
    <source>
        <dbReference type="PIRSR" id="PIRSR602401-1"/>
    </source>
</evidence>
<dbReference type="InterPro" id="IPR001128">
    <property type="entry name" value="Cyt_P450"/>
</dbReference>
<dbReference type="GO" id="GO:0016705">
    <property type="term" value="F:oxidoreductase activity, acting on paired donors, with incorporation or reduction of molecular oxygen"/>
    <property type="evidence" value="ECO:0007669"/>
    <property type="project" value="InterPro"/>
</dbReference>
<dbReference type="Pfam" id="PF00067">
    <property type="entry name" value="p450"/>
    <property type="match status" value="1"/>
</dbReference>
<organism evidence="6 7">
    <name type="scientific">Passalora fulva</name>
    <name type="common">Tomato leaf mold</name>
    <name type="synonym">Cladosporium fulvum</name>
    <dbReference type="NCBI Taxonomy" id="5499"/>
    <lineage>
        <taxon>Eukaryota</taxon>
        <taxon>Fungi</taxon>
        <taxon>Dikarya</taxon>
        <taxon>Ascomycota</taxon>
        <taxon>Pezizomycotina</taxon>
        <taxon>Dothideomycetes</taxon>
        <taxon>Dothideomycetidae</taxon>
        <taxon>Mycosphaerellales</taxon>
        <taxon>Mycosphaerellaceae</taxon>
        <taxon>Fulvia</taxon>
    </lineage>
</organism>
<dbReference type="GeneID" id="71987788"/>
<evidence type="ECO:0000313" key="7">
    <source>
        <dbReference type="Proteomes" id="UP000756132"/>
    </source>
</evidence>
<evidence type="ECO:0000256" key="1">
    <source>
        <dbReference type="ARBA" id="ARBA00001971"/>
    </source>
</evidence>
<keyword evidence="7" id="KW-1185">Reference proteome</keyword>
<dbReference type="EMBL" id="CP090165">
    <property type="protein sequence ID" value="UJO15493.1"/>
    <property type="molecule type" value="Genomic_DNA"/>
</dbReference>
<sequence length="519" mass="59176">MMSLAQAFFFVPIVLVGYLTLKTIYRLYLHPLSRYPGPKLAASTHLVEHYHELFNGPGGQFSQQYRQWHDTYGPIVRITPNELHIRDATFYETLYSPARPVRKVKNFGYRFNNEHTAFGAEDHALWKERRRQLDPFFSRKRIGNYVPNMQMKMNLLMKRLGQEYVGKVLSVTRMWECFAADNVVSFAFDRHYDFLKSPGFVSDVNEAVANMTGLTHWMSFDAVAVVVRSLPVGLVVRLVPGLRPVFEFWEAQEKQIKEVLDNYANGEKMGDTLFSSLLENGLADREKHLIFERLQSEAKSIVGAGSETTARSLSLATFHILDQPDIHQRLREELTNAIPDATVMPNWNQLSQLPYLSACIEETLRLSYGVSERRARAYDGGALLYRDGKQEWAIPPGTFVSMDNYDVSHDESIFPDSFSYIPERWLGNPKAPDGKLLNRYMVAFGKGARSCVGLQLAYAQLYGGLANFFRSELSERAEIHESSKADLEMAMCMFVPRPEPGTKGVRVLLHGKAQTVDKE</sequence>
<dbReference type="GO" id="GO:0004497">
    <property type="term" value="F:monooxygenase activity"/>
    <property type="evidence" value="ECO:0007669"/>
    <property type="project" value="UniProtKB-KW"/>
</dbReference>
<dbReference type="PROSITE" id="PS00086">
    <property type="entry name" value="CYTOCHROME_P450"/>
    <property type="match status" value="1"/>
</dbReference>
<keyword evidence="4 5" id="KW-0349">Heme</keyword>
<dbReference type="PRINTS" id="PR00385">
    <property type="entry name" value="P450"/>
</dbReference>
<keyword evidence="5 6" id="KW-0503">Monooxygenase</keyword>
<dbReference type="KEGG" id="ffu:CLAFUR5_07910"/>
<accession>A0A9Q8P6X8</accession>
<dbReference type="PRINTS" id="PR00463">
    <property type="entry name" value="EP450I"/>
</dbReference>
<proteinExistence type="inferred from homology"/>